<evidence type="ECO:0000256" key="1">
    <source>
        <dbReference type="SAM" id="MobiDB-lite"/>
    </source>
</evidence>
<evidence type="ECO:0000313" key="3">
    <source>
        <dbReference type="Proteomes" id="UP001153636"/>
    </source>
</evidence>
<keyword evidence="3" id="KW-1185">Reference proteome</keyword>
<proteinExistence type="predicted"/>
<protein>
    <submittedName>
        <fullName evidence="2">Uncharacterized protein</fullName>
    </submittedName>
</protein>
<dbReference type="AlphaFoldDB" id="A0A9P0GE50"/>
<feature type="region of interest" description="Disordered" evidence="1">
    <location>
        <begin position="131"/>
        <end position="151"/>
    </location>
</feature>
<organism evidence="2 3">
    <name type="scientific">Psylliodes chrysocephalus</name>
    <dbReference type="NCBI Taxonomy" id="3402493"/>
    <lineage>
        <taxon>Eukaryota</taxon>
        <taxon>Metazoa</taxon>
        <taxon>Ecdysozoa</taxon>
        <taxon>Arthropoda</taxon>
        <taxon>Hexapoda</taxon>
        <taxon>Insecta</taxon>
        <taxon>Pterygota</taxon>
        <taxon>Neoptera</taxon>
        <taxon>Endopterygota</taxon>
        <taxon>Coleoptera</taxon>
        <taxon>Polyphaga</taxon>
        <taxon>Cucujiformia</taxon>
        <taxon>Chrysomeloidea</taxon>
        <taxon>Chrysomelidae</taxon>
        <taxon>Galerucinae</taxon>
        <taxon>Alticini</taxon>
        <taxon>Psylliodes</taxon>
    </lineage>
</organism>
<evidence type="ECO:0000313" key="2">
    <source>
        <dbReference type="EMBL" id="CAH1110118.1"/>
    </source>
</evidence>
<accession>A0A9P0GE50</accession>
<dbReference type="OrthoDB" id="6766179at2759"/>
<dbReference type="EMBL" id="OV651816">
    <property type="protein sequence ID" value="CAH1110118.1"/>
    <property type="molecule type" value="Genomic_DNA"/>
</dbReference>
<name>A0A9P0GE50_9CUCU</name>
<sequence>MMEVCTKCDETFDNGQCDSCRSFLCIDCGNLTASEVKCMQLKTKRKLKFFCETCEDGFYKVSALIKEVSELKLSINKILNKENESILTNSVVSSQTPNMEVDISELHSPTNKKCSDLAVGHMYSHGFFDADSDPELTNGPPRPELAPGAKNALYMA</sequence>
<reference evidence="2" key="1">
    <citation type="submission" date="2022-01" db="EMBL/GenBank/DDBJ databases">
        <authorList>
            <person name="King R."/>
        </authorList>
    </citation>
    <scope>NUCLEOTIDE SEQUENCE</scope>
</reference>
<dbReference type="Proteomes" id="UP001153636">
    <property type="component" value="Chromosome 4"/>
</dbReference>
<gene>
    <name evidence="2" type="ORF">PSYICH_LOCUS9763</name>
</gene>